<evidence type="ECO:0000256" key="2">
    <source>
        <dbReference type="ARBA" id="ARBA00022670"/>
    </source>
</evidence>
<dbReference type="SUPFAM" id="SSF49758">
    <property type="entry name" value="Calpain large subunit, middle domain (domain III)"/>
    <property type="match status" value="2"/>
</dbReference>
<dbReference type="InterPro" id="IPR036213">
    <property type="entry name" value="Calpain_III_sf"/>
</dbReference>
<evidence type="ECO:0000256" key="1">
    <source>
        <dbReference type="ARBA" id="ARBA00010193"/>
    </source>
</evidence>
<feature type="active site" evidence="5">
    <location>
        <position position="346"/>
    </location>
</feature>
<dbReference type="InterPro" id="IPR001300">
    <property type="entry name" value="Peptidase_C2_calpain_cat"/>
</dbReference>
<dbReference type="SUPFAM" id="SSF54001">
    <property type="entry name" value="Cysteine proteinases"/>
    <property type="match status" value="1"/>
</dbReference>
<dbReference type="OrthoDB" id="167576at2759"/>
<dbReference type="AlphaFoldDB" id="A0A0F4ZFF6"/>
<gene>
    <name evidence="8" type="ORF">TD95_005124</name>
</gene>
<accession>A0A0F4ZFF6</accession>
<feature type="active site" evidence="5">
    <location>
        <position position="366"/>
    </location>
</feature>
<feature type="compositionally biased region" description="Low complexity" evidence="6">
    <location>
        <begin position="787"/>
        <end position="796"/>
    </location>
</feature>
<reference evidence="8 9" key="1">
    <citation type="submission" date="2015-03" db="EMBL/GenBank/DDBJ databases">
        <authorList>
            <person name="Radwan O."/>
            <person name="Al-Naeli F.A."/>
            <person name="Rendon G.A."/>
            <person name="Fields C."/>
        </authorList>
    </citation>
    <scope>NUCLEOTIDE SEQUENCE [LARGE SCALE GENOMIC DNA]</scope>
    <source>
        <strain evidence="8">CR-DP1</strain>
    </source>
</reference>
<keyword evidence="3 5" id="KW-0378">Hydrolase</keyword>
<evidence type="ECO:0000313" key="9">
    <source>
        <dbReference type="Proteomes" id="UP000033483"/>
    </source>
</evidence>
<dbReference type="Gene3D" id="3.90.70.10">
    <property type="entry name" value="Cysteine proteinases"/>
    <property type="match status" value="1"/>
</dbReference>
<organism evidence="8 9">
    <name type="scientific">Thielaviopsis punctulata</name>
    <dbReference type="NCBI Taxonomy" id="72032"/>
    <lineage>
        <taxon>Eukaryota</taxon>
        <taxon>Fungi</taxon>
        <taxon>Dikarya</taxon>
        <taxon>Ascomycota</taxon>
        <taxon>Pezizomycotina</taxon>
        <taxon>Sordariomycetes</taxon>
        <taxon>Hypocreomycetidae</taxon>
        <taxon>Microascales</taxon>
        <taxon>Ceratocystidaceae</taxon>
        <taxon>Thielaviopsis</taxon>
    </lineage>
</organism>
<dbReference type="PROSITE" id="PS50203">
    <property type="entry name" value="CALPAIN_CAT"/>
    <property type="match status" value="1"/>
</dbReference>
<dbReference type="GO" id="GO:0006508">
    <property type="term" value="P:proteolysis"/>
    <property type="evidence" value="ECO:0007669"/>
    <property type="project" value="UniProtKB-KW"/>
</dbReference>
<name>A0A0F4ZFF6_9PEZI</name>
<comment type="similarity">
    <text evidence="1">Belongs to the peptidase C2 family. PalB/RIM13 subfamily.</text>
</comment>
<dbReference type="GO" id="GO:0004198">
    <property type="term" value="F:calcium-dependent cysteine-type endopeptidase activity"/>
    <property type="evidence" value="ECO:0007669"/>
    <property type="project" value="InterPro"/>
</dbReference>
<feature type="region of interest" description="Disordered" evidence="6">
    <location>
        <begin position="787"/>
        <end position="817"/>
    </location>
</feature>
<protein>
    <recommendedName>
        <fullName evidence="7">Calpain catalytic domain-containing protein</fullName>
    </recommendedName>
</protein>
<feature type="active site" evidence="5">
    <location>
        <position position="178"/>
    </location>
</feature>
<evidence type="ECO:0000313" key="8">
    <source>
        <dbReference type="EMBL" id="KKA29324.1"/>
    </source>
</evidence>
<feature type="compositionally biased region" description="Low complexity" evidence="6">
    <location>
        <begin position="805"/>
        <end position="817"/>
    </location>
</feature>
<dbReference type="Proteomes" id="UP000033483">
    <property type="component" value="Unassembled WGS sequence"/>
</dbReference>
<dbReference type="InterPro" id="IPR022683">
    <property type="entry name" value="Calpain_III"/>
</dbReference>
<dbReference type="SMART" id="SM00230">
    <property type="entry name" value="CysPc"/>
    <property type="match status" value="1"/>
</dbReference>
<dbReference type="Pfam" id="PF25435">
    <property type="entry name" value="PalB_C"/>
    <property type="match status" value="1"/>
</dbReference>
<dbReference type="InterPro" id="IPR038765">
    <property type="entry name" value="Papain-like_cys_pep_sf"/>
</dbReference>
<dbReference type="PANTHER" id="PTHR46143:SF1">
    <property type="entry name" value="CALPAIN-7"/>
    <property type="match status" value="1"/>
</dbReference>
<dbReference type="Pfam" id="PF00648">
    <property type="entry name" value="Peptidase_C2"/>
    <property type="match status" value="1"/>
</dbReference>
<dbReference type="InterPro" id="IPR051297">
    <property type="entry name" value="PalB/RIM13"/>
</dbReference>
<dbReference type="EMBL" id="LAEV01000897">
    <property type="protein sequence ID" value="KKA29324.1"/>
    <property type="molecule type" value="Genomic_DNA"/>
</dbReference>
<proteinExistence type="inferred from homology"/>
<evidence type="ECO:0000256" key="5">
    <source>
        <dbReference type="PROSITE-ProRule" id="PRU00239"/>
    </source>
</evidence>
<evidence type="ECO:0000256" key="4">
    <source>
        <dbReference type="ARBA" id="ARBA00022807"/>
    </source>
</evidence>
<feature type="region of interest" description="Disordered" evidence="6">
    <location>
        <begin position="393"/>
        <end position="423"/>
    </location>
</feature>
<dbReference type="SMART" id="SM00720">
    <property type="entry name" value="calpain_III"/>
    <property type="match status" value="1"/>
</dbReference>
<feature type="domain" description="Calpain catalytic" evidence="7">
    <location>
        <begin position="141"/>
        <end position="453"/>
    </location>
</feature>
<keyword evidence="9" id="KW-1185">Reference proteome</keyword>
<keyword evidence="4 5" id="KW-0788">Thiol protease</keyword>
<feature type="compositionally biased region" description="Low complexity" evidence="6">
    <location>
        <begin position="393"/>
        <end position="412"/>
    </location>
</feature>
<keyword evidence="2 5" id="KW-0645">Protease</keyword>
<dbReference type="Gene3D" id="2.60.120.380">
    <property type="match status" value="2"/>
</dbReference>
<evidence type="ECO:0000256" key="6">
    <source>
        <dbReference type="SAM" id="MobiDB-lite"/>
    </source>
</evidence>
<evidence type="ECO:0000259" key="7">
    <source>
        <dbReference type="PROSITE" id="PS50203"/>
    </source>
</evidence>
<dbReference type="PANTHER" id="PTHR46143">
    <property type="entry name" value="CALPAIN-7"/>
    <property type="match status" value="1"/>
</dbReference>
<sequence>MSSSKQAQAHELLVSQTTGAQALKHATSAAELYLAAAAEAQPGPERTRLRAKCRELLTIAEALKSAGAQTKTSAVPEGAAGRPLTARERAILVHASNLHGTKYPPWTQEPGDEEFCRDGELFTDDAEFSLSPDQLENLSGWKRPAEIIQSKLPGHSSCKPLMKADCGVDLAQDITTDCSVVASLSSALRNMKPGKDSLLAGMIYPFNKDTGLPAVSDNGKYIFRFHFNGCARQVVIDDRLPATESDRTLYVIDLSNPRSIWPALVEKAYLKLRGGYDFPGSNSCTDLWVLTGWIPEQVFLQKEDLDLDQIWDTIVTGFRTKTVIITLGTGRMSHSEEKAVGLVSEHDYGVLQLDDVGAGRRMLVKNPWCNGPAWASVHNRLDSSLTAALDALSVGPESSHPAPSSSPLALGPPHSPPDPPAADSSVFDDSRAFWVTFEQMTQNFESMYLNWNPSLFKFRQDHHFMWNVVPEKNMSHTVFKNPQFKVSCSVSTTVWILLARHHRDEELALSRARVQADPRSDSCMGYMSLVVARTDGARLFKLPKAAAASTVARGDFVDSHHSLTKATLDPGSYTVVPLHDRLPLPAYSFTLSFFSMAPLTVTAAPQRRVFWTRADTAWTRRSAGGNASFPSYTLNPQYEFTLPQPSTLSLLLACDATDIPLHMAVLWSSPGQRAHYPLPRRVIVGDSREYTRRSASIEHLSLDAGTYAVVCSTFQPNQFADFSLLVGCDAVQVALTPVPAANAGKLPVSMDTLMFAQGTSRARVGVSSQRLARANAMMHVVFDAGHAGTSGPSSSGSGSGGGSGAMHRSGASSSVSSVSSMSSSSSSFRLSVVYGSGPAEEVVAVSGHGEFQELKTPLATEDFDIEPGRVRKSGLWIVVERIGGRFSSEAVQVELFSDALLSLGQWEITD</sequence>
<evidence type="ECO:0000256" key="3">
    <source>
        <dbReference type="ARBA" id="ARBA00022801"/>
    </source>
</evidence>
<comment type="caution">
    <text evidence="8">The sequence shown here is derived from an EMBL/GenBank/DDBJ whole genome shotgun (WGS) entry which is preliminary data.</text>
</comment>